<gene>
    <name evidence="1" type="ORF">PTRG_05981</name>
</gene>
<dbReference type="OrthoDB" id="5337308at2759"/>
<dbReference type="HOGENOM" id="CLU_826775_0_0_1"/>
<reference evidence="2" key="1">
    <citation type="journal article" date="2013" name="G3 (Bethesda)">
        <title>Comparative genomics of a plant-pathogenic fungus, Pyrenophora tritici-repentis, reveals transduplication and the impact of repeat elements on pathogenicity and population divergence.</title>
        <authorList>
            <person name="Manning V.A."/>
            <person name="Pandelova I."/>
            <person name="Dhillon B."/>
            <person name="Wilhelm L.J."/>
            <person name="Goodwin S.B."/>
            <person name="Berlin A.M."/>
            <person name="Figueroa M."/>
            <person name="Freitag M."/>
            <person name="Hane J.K."/>
            <person name="Henrissat B."/>
            <person name="Holman W.H."/>
            <person name="Kodira C.D."/>
            <person name="Martin J."/>
            <person name="Oliver R.P."/>
            <person name="Robbertse B."/>
            <person name="Schackwitz W."/>
            <person name="Schwartz D.C."/>
            <person name="Spatafora J.W."/>
            <person name="Turgeon B.G."/>
            <person name="Yandava C."/>
            <person name="Young S."/>
            <person name="Zhou S."/>
            <person name="Zeng Q."/>
            <person name="Grigoriev I.V."/>
            <person name="Ma L.-J."/>
            <person name="Ciuffetti L.M."/>
        </authorList>
    </citation>
    <scope>NUCLEOTIDE SEQUENCE [LARGE SCALE GENOMIC DNA]</scope>
    <source>
        <strain evidence="2">Pt-1C-BFP</strain>
    </source>
</reference>
<protein>
    <submittedName>
        <fullName evidence="1">Uncharacterized protein</fullName>
    </submittedName>
</protein>
<dbReference type="EMBL" id="DS231619">
    <property type="protein sequence ID" value="EDU48901.1"/>
    <property type="molecule type" value="Genomic_DNA"/>
</dbReference>
<dbReference type="AlphaFoldDB" id="B2W843"/>
<evidence type="ECO:0000313" key="2">
    <source>
        <dbReference type="Proteomes" id="UP000001471"/>
    </source>
</evidence>
<dbReference type="Proteomes" id="UP000001471">
    <property type="component" value="Unassembled WGS sequence"/>
</dbReference>
<proteinExistence type="predicted"/>
<sequence>MPMSSPPGRASWSHGRRQQDRFLICRLHRNVLQNVFTKPFEVYEVAITNGSRLRHELASFGDQPPLPASLALRGYQTISGSLRSNAQNAVRSMIASCGISFTNATYVEVCSAGVEKEFDAAYTNWFDPSHGVIMLWSSELLWQSWKNMALEAGRMASHLVAVVRLTIVNEASQITIRQASKHSSSSRSKGDNQVDYTSLDNGYYAILGTPNGANTMRMFHDHRTELGHRIVEKIVVFGKKGPEMDKPEVRSMVIILSDSRSPPSRGSRWVDVSTIVYQEIPGGDLVLWRKFQGFGTFHYQKRKLNEVQQTDSFSTGLRNRMEEVVKFVVLVTNIGV</sequence>
<dbReference type="eggNOG" id="ENOG502SZM7">
    <property type="taxonomic scope" value="Eukaryota"/>
</dbReference>
<evidence type="ECO:0000313" key="1">
    <source>
        <dbReference type="EMBL" id="EDU48901.1"/>
    </source>
</evidence>
<accession>B2W843</accession>
<name>B2W843_PYRTR</name>
<dbReference type="InParanoid" id="B2W843"/>
<organism evidence="1 2">
    <name type="scientific">Pyrenophora tritici-repentis (strain Pt-1C-BFP)</name>
    <name type="common">Wheat tan spot fungus</name>
    <name type="synonym">Drechslera tritici-repentis</name>
    <dbReference type="NCBI Taxonomy" id="426418"/>
    <lineage>
        <taxon>Eukaryota</taxon>
        <taxon>Fungi</taxon>
        <taxon>Dikarya</taxon>
        <taxon>Ascomycota</taxon>
        <taxon>Pezizomycotina</taxon>
        <taxon>Dothideomycetes</taxon>
        <taxon>Pleosporomycetidae</taxon>
        <taxon>Pleosporales</taxon>
        <taxon>Pleosporineae</taxon>
        <taxon>Pleosporaceae</taxon>
        <taxon>Pyrenophora</taxon>
    </lineage>
</organism>